<protein>
    <submittedName>
        <fullName evidence="11">Sodium:proton antiporter</fullName>
    </submittedName>
</protein>
<evidence type="ECO:0000259" key="10">
    <source>
        <dbReference type="Pfam" id="PF00999"/>
    </source>
</evidence>
<keyword evidence="8 9" id="KW-0472">Membrane</keyword>
<dbReference type="EMBL" id="MPRL01000005">
    <property type="protein sequence ID" value="OOZ41869.1"/>
    <property type="molecule type" value="Genomic_DNA"/>
</dbReference>
<dbReference type="Gene3D" id="1.20.1530.20">
    <property type="match status" value="1"/>
</dbReference>
<keyword evidence="12" id="KW-1185">Reference proteome</keyword>
<feature type="transmembrane region" description="Helical" evidence="9">
    <location>
        <begin position="117"/>
        <end position="136"/>
    </location>
</feature>
<accession>A0A1T2L9T1</accession>
<evidence type="ECO:0000256" key="8">
    <source>
        <dbReference type="ARBA" id="ARBA00023136"/>
    </source>
</evidence>
<keyword evidence="7" id="KW-0406">Ion transport</keyword>
<dbReference type="GO" id="GO:0015297">
    <property type="term" value="F:antiporter activity"/>
    <property type="evidence" value="ECO:0007669"/>
    <property type="project" value="UniProtKB-KW"/>
</dbReference>
<feature type="transmembrane region" description="Helical" evidence="9">
    <location>
        <begin position="332"/>
        <end position="349"/>
    </location>
</feature>
<dbReference type="PANTHER" id="PTHR42751">
    <property type="entry name" value="SODIUM/HYDROGEN EXCHANGER FAMILY/TRKA DOMAIN PROTEIN"/>
    <property type="match status" value="1"/>
</dbReference>
<feature type="transmembrane region" description="Helical" evidence="9">
    <location>
        <begin position="32"/>
        <end position="50"/>
    </location>
</feature>
<feature type="transmembrane region" description="Helical" evidence="9">
    <location>
        <begin position="181"/>
        <end position="203"/>
    </location>
</feature>
<dbReference type="InterPro" id="IPR038770">
    <property type="entry name" value="Na+/solute_symporter_sf"/>
</dbReference>
<feature type="domain" description="Cation/H+ exchanger transmembrane" evidence="10">
    <location>
        <begin position="23"/>
        <end position="366"/>
    </location>
</feature>
<keyword evidence="3" id="KW-0813">Transport</keyword>
<dbReference type="Proteomes" id="UP000191110">
    <property type="component" value="Unassembled WGS sequence"/>
</dbReference>
<keyword evidence="6 9" id="KW-1133">Transmembrane helix</keyword>
<dbReference type="PANTHER" id="PTHR42751:SF3">
    <property type="entry name" value="SODIUM_GLUTAMATE SYMPORTER"/>
    <property type="match status" value="1"/>
</dbReference>
<evidence type="ECO:0000313" key="12">
    <source>
        <dbReference type="Proteomes" id="UP000191110"/>
    </source>
</evidence>
<feature type="transmembrane region" description="Helical" evidence="9">
    <location>
        <begin position="6"/>
        <end position="25"/>
    </location>
</feature>
<evidence type="ECO:0000256" key="2">
    <source>
        <dbReference type="ARBA" id="ARBA00005551"/>
    </source>
</evidence>
<feature type="transmembrane region" description="Helical" evidence="9">
    <location>
        <begin position="355"/>
        <end position="373"/>
    </location>
</feature>
<comment type="caution">
    <text evidence="11">The sequence shown here is derived from an EMBL/GenBank/DDBJ whole genome shotgun (WGS) entry which is preliminary data.</text>
</comment>
<feature type="transmembrane region" description="Helical" evidence="9">
    <location>
        <begin position="215"/>
        <end position="234"/>
    </location>
</feature>
<keyword evidence="5 9" id="KW-0812">Transmembrane</keyword>
<sequence>MTEDPIVFTIFLIFSGAAVLATVALYARQALLVAYILLGILFGPWALGLVTDPDLIQEISHIGIMFLLFLLGLNLPPKKLVGLLGEATRITLISSTIFALVGMGIAALFGYTFAEQLLIGAALIFSSTILSLKLLPTTALHHQRMGEIIISVLLLQDLLAIGILLALEVHGKGDIPASELAMLLLALPILVLFAYLFTRYILIKLIRRFDKIQEYIFLTAIGWCLGIAELAALLGLSQEIGAFIAGVTLATSPIALYIAESLKPLRDFFLIIFFFSLGAGFQLPILEQVLIPALVLATLSMLFKPLIFKWLLKDSVDKPERALEIGVRMGQVSEFSLLIALLALNLGVIGHEASYLIQATTLLTFIASSYYVVQRYPTPIAVSDKLRRD</sequence>
<evidence type="ECO:0000256" key="3">
    <source>
        <dbReference type="ARBA" id="ARBA00022448"/>
    </source>
</evidence>
<comment type="similarity">
    <text evidence="2">Belongs to the monovalent cation:proton antiporter 2 (CPA2) transporter (TC 2.A.37) family.</text>
</comment>
<dbReference type="InterPro" id="IPR006153">
    <property type="entry name" value="Cation/H_exchanger_TM"/>
</dbReference>
<evidence type="ECO:0000256" key="7">
    <source>
        <dbReference type="ARBA" id="ARBA00023065"/>
    </source>
</evidence>
<proteinExistence type="inferred from homology"/>
<dbReference type="GO" id="GO:1902600">
    <property type="term" value="P:proton transmembrane transport"/>
    <property type="evidence" value="ECO:0007669"/>
    <property type="project" value="InterPro"/>
</dbReference>
<evidence type="ECO:0000256" key="6">
    <source>
        <dbReference type="ARBA" id="ARBA00022989"/>
    </source>
</evidence>
<feature type="transmembrane region" description="Helical" evidence="9">
    <location>
        <begin position="56"/>
        <end position="75"/>
    </location>
</feature>
<dbReference type="RefSeq" id="WP_078482493.1">
    <property type="nucleotide sequence ID" value="NZ_MPRL01000005.1"/>
</dbReference>
<evidence type="ECO:0000256" key="9">
    <source>
        <dbReference type="SAM" id="Phobius"/>
    </source>
</evidence>
<evidence type="ECO:0000256" key="1">
    <source>
        <dbReference type="ARBA" id="ARBA00004141"/>
    </source>
</evidence>
<comment type="subcellular location">
    <subcellularLocation>
        <location evidence="1">Membrane</location>
        <topology evidence="1">Multi-pass membrane protein</topology>
    </subcellularLocation>
</comment>
<dbReference type="OrthoDB" id="9781411at2"/>
<evidence type="ECO:0000256" key="4">
    <source>
        <dbReference type="ARBA" id="ARBA00022449"/>
    </source>
</evidence>
<gene>
    <name evidence="11" type="ORF">BOW53_02425</name>
</gene>
<name>A0A1T2L9T1_9GAMM</name>
<keyword evidence="4" id="KW-0050">Antiport</keyword>
<feature type="transmembrane region" description="Helical" evidence="9">
    <location>
        <begin position="148"/>
        <end position="169"/>
    </location>
</feature>
<organism evidence="11 12">
    <name type="scientific">Solemya pervernicosa gill symbiont</name>
    <dbReference type="NCBI Taxonomy" id="642797"/>
    <lineage>
        <taxon>Bacteria</taxon>
        <taxon>Pseudomonadati</taxon>
        <taxon>Pseudomonadota</taxon>
        <taxon>Gammaproteobacteria</taxon>
        <taxon>sulfur-oxidizing symbionts</taxon>
    </lineage>
</organism>
<feature type="transmembrane region" description="Helical" evidence="9">
    <location>
        <begin position="240"/>
        <end position="259"/>
    </location>
</feature>
<dbReference type="AlphaFoldDB" id="A0A1T2L9T1"/>
<reference evidence="11 12" key="1">
    <citation type="submission" date="2016-11" db="EMBL/GenBank/DDBJ databases">
        <title>Mixed transmission modes and dynamic genome evolution in an obligate animal-bacterial symbiosis.</title>
        <authorList>
            <person name="Russell S.L."/>
            <person name="Corbett-Detig R.B."/>
            <person name="Cavanaugh C.M."/>
        </authorList>
    </citation>
    <scope>NUCLEOTIDE SEQUENCE [LARGE SCALE GENOMIC DNA]</scope>
    <source>
        <strain evidence="11">Sveles-Q1</strain>
    </source>
</reference>
<feature type="transmembrane region" description="Helical" evidence="9">
    <location>
        <begin position="268"/>
        <end position="285"/>
    </location>
</feature>
<feature type="transmembrane region" description="Helical" evidence="9">
    <location>
        <begin position="87"/>
        <end position="111"/>
    </location>
</feature>
<dbReference type="Pfam" id="PF00999">
    <property type="entry name" value="Na_H_Exchanger"/>
    <property type="match status" value="1"/>
</dbReference>
<evidence type="ECO:0000313" key="11">
    <source>
        <dbReference type="EMBL" id="OOZ41869.1"/>
    </source>
</evidence>
<evidence type="ECO:0000256" key="5">
    <source>
        <dbReference type="ARBA" id="ARBA00022692"/>
    </source>
</evidence>
<feature type="transmembrane region" description="Helical" evidence="9">
    <location>
        <begin position="291"/>
        <end position="312"/>
    </location>
</feature>
<dbReference type="GO" id="GO:0016020">
    <property type="term" value="C:membrane"/>
    <property type="evidence" value="ECO:0007669"/>
    <property type="project" value="UniProtKB-SubCell"/>
</dbReference>